<organism evidence="4 5">
    <name type="scientific">Pseudovibrio ascidiaceicola</name>
    <dbReference type="NCBI Taxonomy" id="285279"/>
    <lineage>
        <taxon>Bacteria</taxon>
        <taxon>Pseudomonadati</taxon>
        <taxon>Pseudomonadota</taxon>
        <taxon>Alphaproteobacteria</taxon>
        <taxon>Hyphomicrobiales</taxon>
        <taxon>Stappiaceae</taxon>
        <taxon>Pseudovibrio</taxon>
    </lineage>
</organism>
<sequence>MPKHTYSLVALSGLLIALAGCQTSSNNSVKEEPKLELCSANNTTKKLSYSSQANVHISTDSIKALASVVKFIANEASAPTTKDLLGDWTLVDLNTKKSCPLEMTSNPQNKAKHAINTKSGCGLSKSKAATWNLEGKELVLKSQSGGETARLVKVNKTCWASSRTASQNKQFVLRR</sequence>
<feature type="domain" description="Alkaline proteinase inhibitor/ Outer membrane lipoprotein Omp19" evidence="3">
    <location>
        <begin position="79"/>
        <end position="173"/>
    </location>
</feature>
<evidence type="ECO:0000313" key="5">
    <source>
        <dbReference type="Proteomes" id="UP000199598"/>
    </source>
</evidence>
<dbReference type="GO" id="GO:0030414">
    <property type="term" value="F:peptidase inhibitor activity"/>
    <property type="evidence" value="ECO:0007669"/>
    <property type="project" value="UniProtKB-KW"/>
</dbReference>
<dbReference type="InterPro" id="IPR016085">
    <property type="entry name" value="Protease_inh_B-barrel_dom"/>
</dbReference>
<evidence type="ECO:0000256" key="2">
    <source>
        <dbReference type="SAM" id="SignalP"/>
    </source>
</evidence>
<dbReference type="Pfam" id="PF02974">
    <property type="entry name" value="Inh"/>
    <property type="match status" value="1"/>
</dbReference>
<evidence type="ECO:0000259" key="3">
    <source>
        <dbReference type="Pfam" id="PF02974"/>
    </source>
</evidence>
<feature type="signal peptide" evidence="2">
    <location>
        <begin position="1"/>
        <end position="19"/>
    </location>
</feature>
<dbReference type="InterPro" id="IPR021140">
    <property type="entry name" value="Inh/Omp19"/>
</dbReference>
<dbReference type="SUPFAM" id="SSF50882">
    <property type="entry name" value="beta-Barrel protease inhibitors"/>
    <property type="match status" value="1"/>
</dbReference>
<evidence type="ECO:0000313" key="4">
    <source>
        <dbReference type="EMBL" id="SFK37190.1"/>
    </source>
</evidence>
<reference evidence="4 5" key="1">
    <citation type="submission" date="2016-10" db="EMBL/GenBank/DDBJ databases">
        <authorList>
            <person name="Varghese N."/>
            <person name="Submissions S."/>
        </authorList>
    </citation>
    <scope>NUCLEOTIDE SEQUENCE [LARGE SCALE GENOMIC DNA]</scope>
    <source>
        <strain evidence="4 5">DSM 16392</strain>
    </source>
</reference>
<name>A0A1I3YZG8_9HYPH</name>
<keyword evidence="4" id="KW-0646">Protease inhibitor</keyword>
<protein>
    <submittedName>
        <fullName evidence="4">Protease inhibitor Inh</fullName>
    </submittedName>
</protein>
<keyword evidence="1 2" id="KW-0732">Signal</keyword>
<dbReference type="Gene3D" id="2.40.128.10">
    <property type="match status" value="1"/>
</dbReference>
<proteinExistence type="predicted"/>
<dbReference type="Proteomes" id="UP000199598">
    <property type="component" value="Unassembled WGS sequence"/>
</dbReference>
<feature type="chain" id="PRO_5046332950" evidence="2">
    <location>
        <begin position="20"/>
        <end position="175"/>
    </location>
</feature>
<accession>A0A1I3YZG8</accession>
<comment type="caution">
    <text evidence="4">The sequence shown here is derived from an EMBL/GenBank/DDBJ whole genome shotgun (WGS) entry which is preliminary data.</text>
</comment>
<keyword evidence="5" id="KW-1185">Reference proteome</keyword>
<dbReference type="RefSeq" id="WP_159437956.1">
    <property type="nucleotide sequence ID" value="NZ_FOSK01000004.1"/>
</dbReference>
<gene>
    <name evidence="4" type="ORF">SAMN04488518_104324</name>
</gene>
<evidence type="ECO:0000256" key="1">
    <source>
        <dbReference type="ARBA" id="ARBA00022729"/>
    </source>
</evidence>
<dbReference type="EMBL" id="FOSK01000004">
    <property type="protein sequence ID" value="SFK37190.1"/>
    <property type="molecule type" value="Genomic_DNA"/>
</dbReference>
<dbReference type="PROSITE" id="PS51257">
    <property type="entry name" value="PROKAR_LIPOPROTEIN"/>
    <property type="match status" value="1"/>
</dbReference>